<proteinExistence type="predicted"/>
<dbReference type="AlphaFoldDB" id="A0AAD6JN81"/>
<name>A0AAD6JN81_9ROSI</name>
<dbReference type="Proteomes" id="UP001162972">
    <property type="component" value="Chromosome 6"/>
</dbReference>
<organism evidence="1 2">
    <name type="scientific">Salix udensis</name>
    <dbReference type="NCBI Taxonomy" id="889485"/>
    <lineage>
        <taxon>Eukaryota</taxon>
        <taxon>Viridiplantae</taxon>
        <taxon>Streptophyta</taxon>
        <taxon>Embryophyta</taxon>
        <taxon>Tracheophyta</taxon>
        <taxon>Spermatophyta</taxon>
        <taxon>Magnoliopsida</taxon>
        <taxon>eudicotyledons</taxon>
        <taxon>Gunneridae</taxon>
        <taxon>Pentapetalae</taxon>
        <taxon>rosids</taxon>
        <taxon>fabids</taxon>
        <taxon>Malpighiales</taxon>
        <taxon>Salicaceae</taxon>
        <taxon>Saliceae</taxon>
        <taxon>Salix</taxon>
    </lineage>
</organism>
<gene>
    <name evidence="1" type="ORF">OIU84_011485</name>
</gene>
<reference evidence="1 2" key="1">
    <citation type="journal article" date="2023" name="Int. J. Mol. Sci.">
        <title>De Novo Assembly and Annotation of 11 Diverse Shrub Willow (Salix) Genomes Reveals Novel Gene Organization in Sex-Linked Regions.</title>
        <authorList>
            <person name="Hyden B."/>
            <person name="Feng K."/>
            <person name="Yates T.B."/>
            <person name="Jawdy S."/>
            <person name="Cereghino C."/>
            <person name="Smart L.B."/>
            <person name="Muchero W."/>
        </authorList>
    </citation>
    <scope>NUCLEOTIDE SEQUENCE [LARGE SCALE GENOMIC DNA]</scope>
    <source>
        <tissue evidence="1">Shoot tip</tissue>
    </source>
</reference>
<accession>A0AAD6JN81</accession>
<protein>
    <submittedName>
        <fullName evidence="1">Uncharacterized protein</fullName>
    </submittedName>
</protein>
<comment type="caution">
    <text evidence="1">The sequence shown here is derived from an EMBL/GenBank/DDBJ whole genome shotgun (WGS) entry which is preliminary data.</text>
</comment>
<dbReference type="EMBL" id="JAPFFJ010000016">
    <property type="protein sequence ID" value="KAJ6408182.1"/>
    <property type="molecule type" value="Genomic_DNA"/>
</dbReference>
<evidence type="ECO:0000313" key="1">
    <source>
        <dbReference type="EMBL" id="KAJ6408182.1"/>
    </source>
</evidence>
<evidence type="ECO:0000313" key="2">
    <source>
        <dbReference type="Proteomes" id="UP001162972"/>
    </source>
</evidence>
<sequence length="92" mass="10629">MQIPKDSQSVRSVKNPFYLTTHYYQQTQKKPKKFSQKASIPRSPVSLRISRTGETQLLRLESFKCFLMSPSFNSEIRLSIETNTQGSQSLRS</sequence>
<keyword evidence="2" id="KW-1185">Reference proteome</keyword>